<proteinExistence type="predicted"/>
<dbReference type="EMBL" id="CAAHFG010000002">
    <property type="protein sequence ID" value="VGO15119.1"/>
    <property type="molecule type" value="Genomic_DNA"/>
</dbReference>
<dbReference type="AlphaFoldDB" id="A0A6C2U5K4"/>
<dbReference type="Proteomes" id="UP000366872">
    <property type="component" value="Unassembled WGS sequence"/>
</dbReference>
<organism evidence="1 2">
    <name type="scientific">Pontiella desulfatans</name>
    <dbReference type="NCBI Taxonomy" id="2750659"/>
    <lineage>
        <taxon>Bacteria</taxon>
        <taxon>Pseudomonadati</taxon>
        <taxon>Kiritimatiellota</taxon>
        <taxon>Kiritimatiellia</taxon>
        <taxon>Kiritimatiellales</taxon>
        <taxon>Pontiellaceae</taxon>
        <taxon>Pontiella</taxon>
    </lineage>
</organism>
<sequence>MSAQKRRAHFRDEFFLRILMRSEPVDFGDPFSRKTRFMAG</sequence>
<keyword evidence="2" id="KW-1185">Reference proteome</keyword>
<evidence type="ECO:0000313" key="1">
    <source>
        <dbReference type="EMBL" id="VGO15119.1"/>
    </source>
</evidence>
<reference evidence="1 2" key="1">
    <citation type="submission" date="2019-04" db="EMBL/GenBank/DDBJ databases">
        <authorList>
            <person name="Van Vliet M D."/>
        </authorList>
    </citation>
    <scope>NUCLEOTIDE SEQUENCE [LARGE SCALE GENOMIC DNA]</scope>
    <source>
        <strain evidence="1 2">F1</strain>
    </source>
</reference>
<evidence type="ECO:0000313" key="2">
    <source>
        <dbReference type="Proteomes" id="UP000366872"/>
    </source>
</evidence>
<protein>
    <submittedName>
        <fullName evidence="1">Uncharacterized protein</fullName>
    </submittedName>
</protein>
<accession>A0A6C2U5K4</accession>
<gene>
    <name evidence="1" type="ORF">PDESU_03699</name>
</gene>
<name>A0A6C2U5K4_PONDE</name>